<sequence length="60" mass="6576">MSWRLDQASSRMISGDHECCFRRGEEDNGGAWRRRTIPGEGVCGGGRRSSGSMAGFLVNK</sequence>
<proteinExistence type="predicted"/>
<dbReference type="Gramene" id="KFK40706">
    <property type="protein sequence ID" value="KFK40706"/>
    <property type="gene ID" value="AALP_AA2G030700"/>
</dbReference>
<evidence type="ECO:0000313" key="2">
    <source>
        <dbReference type="Proteomes" id="UP000029120"/>
    </source>
</evidence>
<accession>A0A087HF04</accession>
<organism evidence="1 2">
    <name type="scientific">Arabis alpina</name>
    <name type="common">Alpine rock-cress</name>
    <dbReference type="NCBI Taxonomy" id="50452"/>
    <lineage>
        <taxon>Eukaryota</taxon>
        <taxon>Viridiplantae</taxon>
        <taxon>Streptophyta</taxon>
        <taxon>Embryophyta</taxon>
        <taxon>Tracheophyta</taxon>
        <taxon>Spermatophyta</taxon>
        <taxon>Magnoliopsida</taxon>
        <taxon>eudicotyledons</taxon>
        <taxon>Gunneridae</taxon>
        <taxon>Pentapetalae</taxon>
        <taxon>rosids</taxon>
        <taxon>malvids</taxon>
        <taxon>Brassicales</taxon>
        <taxon>Brassicaceae</taxon>
        <taxon>Arabideae</taxon>
        <taxon>Arabis</taxon>
    </lineage>
</organism>
<name>A0A087HF04_ARAAL</name>
<protein>
    <submittedName>
        <fullName evidence="1">Uncharacterized protein</fullName>
    </submittedName>
</protein>
<gene>
    <name evidence="1" type="ordered locus">AALP_Aa2g030700</name>
</gene>
<dbReference type="Proteomes" id="UP000029120">
    <property type="component" value="Chromosome 2"/>
</dbReference>
<keyword evidence="2" id="KW-1185">Reference proteome</keyword>
<reference evidence="2" key="1">
    <citation type="journal article" date="2015" name="Nat. Plants">
        <title>Genome expansion of Arabis alpina linked with retrotransposition and reduced symmetric DNA methylation.</title>
        <authorList>
            <person name="Willing E.M."/>
            <person name="Rawat V."/>
            <person name="Mandakova T."/>
            <person name="Maumus F."/>
            <person name="James G.V."/>
            <person name="Nordstroem K.J."/>
            <person name="Becker C."/>
            <person name="Warthmann N."/>
            <person name="Chica C."/>
            <person name="Szarzynska B."/>
            <person name="Zytnicki M."/>
            <person name="Albani M.C."/>
            <person name="Kiefer C."/>
            <person name="Bergonzi S."/>
            <person name="Castaings L."/>
            <person name="Mateos J.L."/>
            <person name="Berns M.C."/>
            <person name="Bujdoso N."/>
            <person name="Piofczyk T."/>
            <person name="de Lorenzo L."/>
            <person name="Barrero-Sicilia C."/>
            <person name="Mateos I."/>
            <person name="Piednoel M."/>
            <person name="Hagmann J."/>
            <person name="Chen-Min-Tao R."/>
            <person name="Iglesias-Fernandez R."/>
            <person name="Schuster S.C."/>
            <person name="Alonso-Blanco C."/>
            <person name="Roudier F."/>
            <person name="Carbonero P."/>
            <person name="Paz-Ares J."/>
            <person name="Davis S.J."/>
            <person name="Pecinka A."/>
            <person name="Quesneville H."/>
            <person name="Colot V."/>
            <person name="Lysak M.A."/>
            <person name="Weigel D."/>
            <person name="Coupland G."/>
            <person name="Schneeberger K."/>
        </authorList>
    </citation>
    <scope>NUCLEOTIDE SEQUENCE [LARGE SCALE GENOMIC DNA]</scope>
    <source>
        <strain evidence="2">cv. Pajares</strain>
    </source>
</reference>
<dbReference type="EMBL" id="CM002870">
    <property type="protein sequence ID" value="KFK40706.1"/>
    <property type="molecule type" value="Genomic_DNA"/>
</dbReference>
<evidence type="ECO:0000313" key="1">
    <source>
        <dbReference type="EMBL" id="KFK40706.1"/>
    </source>
</evidence>
<dbReference type="AlphaFoldDB" id="A0A087HF04"/>